<feature type="compositionally biased region" description="Low complexity" evidence="1">
    <location>
        <begin position="120"/>
        <end position="132"/>
    </location>
</feature>
<dbReference type="AlphaFoldDB" id="A0A5C5ZL58"/>
<feature type="signal peptide" evidence="2">
    <location>
        <begin position="1"/>
        <end position="22"/>
    </location>
</feature>
<evidence type="ECO:0000256" key="2">
    <source>
        <dbReference type="SAM" id="SignalP"/>
    </source>
</evidence>
<name>A0A5C5ZL58_9BACT</name>
<reference evidence="3 4" key="1">
    <citation type="submission" date="2019-02" db="EMBL/GenBank/DDBJ databases">
        <title>Deep-cultivation of Planctomycetes and their phenomic and genomic characterization uncovers novel biology.</title>
        <authorList>
            <person name="Wiegand S."/>
            <person name="Jogler M."/>
            <person name="Boedeker C."/>
            <person name="Pinto D."/>
            <person name="Vollmers J."/>
            <person name="Rivas-Marin E."/>
            <person name="Kohn T."/>
            <person name="Peeters S.H."/>
            <person name="Heuer A."/>
            <person name="Rast P."/>
            <person name="Oberbeckmann S."/>
            <person name="Bunk B."/>
            <person name="Jeske O."/>
            <person name="Meyerdierks A."/>
            <person name="Storesund J.E."/>
            <person name="Kallscheuer N."/>
            <person name="Luecker S."/>
            <person name="Lage O.M."/>
            <person name="Pohl T."/>
            <person name="Merkel B.J."/>
            <person name="Hornburger P."/>
            <person name="Mueller R.-W."/>
            <person name="Bruemmer F."/>
            <person name="Labrenz M."/>
            <person name="Spormann A.M."/>
            <person name="Op Den Camp H."/>
            <person name="Overmann J."/>
            <person name="Amann R."/>
            <person name="Jetten M.S.M."/>
            <person name="Mascher T."/>
            <person name="Medema M.H."/>
            <person name="Devos D.P."/>
            <person name="Kaster A.-K."/>
            <person name="Ovreas L."/>
            <person name="Rohde M."/>
            <person name="Galperin M.Y."/>
            <person name="Jogler C."/>
        </authorList>
    </citation>
    <scope>NUCLEOTIDE SEQUENCE [LARGE SCALE GENOMIC DNA]</scope>
    <source>
        <strain evidence="3 4">Mal64</strain>
    </source>
</reference>
<keyword evidence="2" id="KW-0732">Signal</keyword>
<dbReference type="PROSITE" id="PS51257">
    <property type="entry name" value="PROKAR_LIPOPROTEIN"/>
    <property type="match status" value="1"/>
</dbReference>
<organism evidence="3 4">
    <name type="scientific">Pseudobythopirellula maris</name>
    <dbReference type="NCBI Taxonomy" id="2527991"/>
    <lineage>
        <taxon>Bacteria</taxon>
        <taxon>Pseudomonadati</taxon>
        <taxon>Planctomycetota</taxon>
        <taxon>Planctomycetia</taxon>
        <taxon>Pirellulales</taxon>
        <taxon>Lacipirellulaceae</taxon>
        <taxon>Pseudobythopirellula</taxon>
    </lineage>
</organism>
<keyword evidence="4" id="KW-1185">Reference proteome</keyword>
<gene>
    <name evidence="3" type="ORF">Mal64_30820</name>
</gene>
<evidence type="ECO:0000256" key="1">
    <source>
        <dbReference type="SAM" id="MobiDB-lite"/>
    </source>
</evidence>
<protein>
    <recommendedName>
        <fullName evidence="5">Lipocalin-like domain-containing protein</fullName>
    </recommendedName>
</protein>
<accession>A0A5C5ZL58</accession>
<dbReference type="EMBL" id="SJPQ01000003">
    <property type="protein sequence ID" value="TWT87541.1"/>
    <property type="molecule type" value="Genomic_DNA"/>
</dbReference>
<evidence type="ECO:0000313" key="4">
    <source>
        <dbReference type="Proteomes" id="UP000315440"/>
    </source>
</evidence>
<sequence length="197" mass="21278" precursor="true">MNRRSRRLLKLCPALALLLAAAGCGGPGPSRLVGEWRGRPETAAERLVREAPVAAEAERLLAEAEPIKPTDLESLPLSLMLVFDDGGGVVMTIDGGRKLTGDWRVLSVEGDERIVEIETHAATPPAEQTPPQDSSPEALPAIGPPSGGPEKRRFVVRFVERRDEAKDETASERFVMQEQGADVGYGWLAFERVGGET</sequence>
<comment type="caution">
    <text evidence="3">The sequence shown here is derived from an EMBL/GenBank/DDBJ whole genome shotgun (WGS) entry which is preliminary data.</text>
</comment>
<dbReference type="RefSeq" id="WP_146401769.1">
    <property type="nucleotide sequence ID" value="NZ_SJPQ01000003.1"/>
</dbReference>
<feature type="chain" id="PRO_5023108399" description="Lipocalin-like domain-containing protein" evidence="2">
    <location>
        <begin position="23"/>
        <end position="197"/>
    </location>
</feature>
<proteinExistence type="predicted"/>
<dbReference type="Proteomes" id="UP000315440">
    <property type="component" value="Unassembled WGS sequence"/>
</dbReference>
<evidence type="ECO:0000313" key="3">
    <source>
        <dbReference type="EMBL" id="TWT87541.1"/>
    </source>
</evidence>
<evidence type="ECO:0008006" key="5">
    <source>
        <dbReference type="Google" id="ProtNLM"/>
    </source>
</evidence>
<feature type="region of interest" description="Disordered" evidence="1">
    <location>
        <begin position="118"/>
        <end position="152"/>
    </location>
</feature>